<proteinExistence type="predicted"/>
<reference evidence="2" key="1">
    <citation type="submission" date="2016-11" db="UniProtKB">
        <authorList>
            <consortium name="WormBaseParasite"/>
        </authorList>
    </citation>
    <scope>IDENTIFICATION</scope>
    <source>
        <strain evidence="2">KR3021</strain>
    </source>
</reference>
<dbReference type="WBParaSite" id="RSKR_0000352400.1">
    <property type="protein sequence ID" value="RSKR_0000352400.1"/>
    <property type="gene ID" value="RSKR_0000352400"/>
</dbReference>
<name>A0AC35TR12_9BILA</name>
<evidence type="ECO:0000313" key="2">
    <source>
        <dbReference type="WBParaSite" id="RSKR_0000352400.1"/>
    </source>
</evidence>
<protein>
    <submittedName>
        <fullName evidence="2">Ge1_WD40 domain-containing protein</fullName>
    </submittedName>
</protein>
<evidence type="ECO:0000313" key="1">
    <source>
        <dbReference type="Proteomes" id="UP000095286"/>
    </source>
</evidence>
<accession>A0AC35TR12</accession>
<sequence>MQIEKKVLSPNQDKIYFEFGKHVVLDVVSALEDSKVNAEDCARIALSTKIIESKYERSYHEGTMLTHKNGNLAIRLFQQNDRCSIRIMDTNSSKRMTIKAFHAEPVDMAWIDAKNMLATLDAFGNIYCFEILQDNTVDLYLRLLREETNKATIPFFDSWSREKANSDDVEFNLICAFENKLEYFAMDRISNAFPTAEVDMKDLDKCYNGFATIEMEDEISAVKFTPNGKEFLVATMDGNISKYDISTSTMAFGQKSKIRVTPNSFVNQFHFLEFVDDYGNNNCLYFAAISDKGTRIGLYNINTFEEVAKFRFFMGDNHSRLVIEKHPSNSDFLIISDIGSKIVYALELVDVNSCNPRFGPLTVIRLSQSVLAFSIIDIAPKESNEFDTTFDEDDTCSESSLPLFSVPQNQEEILVKMIAMTSNVVTLMHIELEKIKCKNHPLKITEIDDSDLFPSDGMDNLMKNLLLNIEESVRDESKDVSLEEVMPPQLAMLFNSAGIENKTPTPSDGNADFNGSVNEFNKFQSEAFAEDTLMSAFNEKLNVDGMSNFFSEMRDDSNRQFLFMEQKIVNLMAQQQAVITNSVIEAVEKSLDRKFAALSQEMFQRCTNLTGQEVDRLSATVIVPKMSEMASSVHEAIVSTIHAKLNDQESTLRDHFAQSLSSPLDEANLDGCFDPQHSCERASTSKSTHSYQFYEDKSLSNVDEIKNALATNQISYVVDMCQTVTSPNPAEFIIEKYNIFEIIKDQRNNLTTKRLLILMEACANQLQTMTEQKLNFIEGILITIEGAVEDINQEYLIRTMNHVVDMIENLSIMHSLIYAKNQKMISMVSHRCNVIIELYGFDN</sequence>
<organism evidence="1 2">
    <name type="scientific">Rhabditophanes sp. KR3021</name>
    <dbReference type="NCBI Taxonomy" id="114890"/>
    <lineage>
        <taxon>Eukaryota</taxon>
        <taxon>Metazoa</taxon>
        <taxon>Ecdysozoa</taxon>
        <taxon>Nematoda</taxon>
        <taxon>Chromadorea</taxon>
        <taxon>Rhabditida</taxon>
        <taxon>Tylenchina</taxon>
        <taxon>Panagrolaimomorpha</taxon>
        <taxon>Strongyloidoidea</taxon>
        <taxon>Alloionematidae</taxon>
        <taxon>Rhabditophanes</taxon>
    </lineage>
</organism>
<dbReference type="Proteomes" id="UP000095286">
    <property type="component" value="Unplaced"/>
</dbReference>